<gene>
    <name evidence="2" type="ORF">LCGC14_1049440</name>
</gene>
<evidence type="ECO:0000256" key="1">
    <source>
        <dbReference type="SAM" id="MobiDB-lite"/>
    </source>
</evidence>
<name>A0A0F9Q7C8_9ZZZZ</name>
<comment type="caution">
    <text evidence="2">The sequence shown here is derived from an EMBL/GenBank/DDBJ whole genome shotgun (WGS) entry which is preliminary data.</text>
</comment>
<accession>A0A0F9Q7C8</accession>
<feature type="region of interest" description="Disordered" evidence="1">
    <location>
        <begin position="1"/>
        <end position="64"/>
    </location>
</feature>
<feature type="compositionally biased region" description="Low complexity" evidence="1">
    <location>
        <begin position="20"/>
        <end position="30"/>
    </location>
</feature>
<evidence type="ECO:0000313" key="2">
    <source>
        <dbReference type="EMBL" id="KKN09161.1"/>
    </source>
</evidence>
<feature type="compositionally biased region" description="Polar residues" evidence="1">
    <location>
        <begin position="1"/>
        <end position="10"/>
    </location>
</feature>
<protein>
    <submittedName>
        <fullName evidence="2">Uncharacterized protein</fullName>
    </submittedName>
</protein>
<sequence length="216" mass="23904">MVSQAENQNDADGVQEDGTEASPSEAPELESLLKEYEGGTETPVTTEPKAETKPEPTPNADISNFAKAVKPVVDYVNEVKAEKQQERFDADLKGIMTFFSEADELKELPDKLKRGFLEAHAQEDPDFKTAFENRAKNPKAWETARESARDAFTELVAELPNSQVRTDVEAAKAAVDGTSEDKPASEEGPSPVKKMAMSDYEWRQYKEEQSQLAEAS</sequence>
<feature type="region of interest" description="Disordered" evidence="1">
    <location>
        <begin position="170"/>
        <end position="199"/>
    </location>
</feature>
<dbReference type="AlphaFoldDB" id="A0A0F9Q7C8"/>
<organism evidence="2">
    <name type="scientific">marine sediment metagenome</name>
    <dbReference type="NCBI Taxonomy" id="412755"/>
    <lineage>
        <taxon>unclassified sequences</taxon>
        <taxon>metagenomes</taxon>
        <taxon>ecological metagenomes</taxon>
    </lineage>
</organism>
<proteinExistence type="predicted"/>
<reference evidence="2" key="1">
    <citation type="journal article" date="2015" name="Nature">
        <title>Complex archaea that bridge the gap between prokaryotes and eukaryotes.</title>
        <authorList>
            <person name="Spang A."/>
            <person name="Saw J.H."/>
            <person name="Jorgensen S.L."/>
            <person name="Zaremba-Niedzwiedzka K."/>
            <person name="Martijn J."/>
            <person name="Lind A.E."/>
            <person name="van Eijk R."/>
            <person name="Schleper C."/>
            <person name="Guy L."/>
            <person name="Ettema T.J."/>
        </authorList>
    </citation>
    <scope>NUCLEOTIDE SEQUENCE</scope>
</reference>
<dbReference type="EMBL" id="LAZR01004378">
    <property type="protein sequence ID" value="KKN09161.1"/>
    <property type="molecule type" value="Genomic_DNA"/>
</dbReference>